<sequence>MRRHTILLALHALLLTPPAALSAPTAPPPESLREEQRLMVAGSEEVWQLVWVGPVRDYCEAVSPEVAITAPCAGFAYGEMGRLSLRRLRDGQVIDRFDPGPAFEAASELINGHREAGWSVLPRRTVKDDDYGRWLEDEGKFLKTVDRRPAITLMRFADYDRDGRSSEFLLQTDVEPGGKPLYAAIGLPAGRERLDFLRSTGHPERALMLNARAWAALRDQSGAAVVAHRACGDRGDETQSDYILSADTGKISVKLRETTCPDGSIISETDW</sequence>
<dbReference type="Proteomes" id="UP000216998">
    <property type="component" value="Unassembled WGS sequence"/>
</dbReference>
<evidence type="ECO:0000313" key="2">
    <source>
        <dbReference type="EMBL" id="OYQ35969.1"/>
    </source>
</evidence>
<reference evidence="2 3" key="1">
    <citation type="submission" date="2017-07" db="EMBL/GenBank/DDBJ databases">
        <title>Niveispirillum cyanobacteriorum sp. nov., isolated from cyanobacterial aggregates in a eutrophic lake.</title>
        <authorList>
            <person name="Cai H."/>
        </authorList>
    </citation>
    <scope>NUCLEOTIDE SEQUENCE [LARGE SCALE GENOMIC DNA]</scope>
    <source>
        <strain evidence="3">TH1-14</strain>
    </source>
</reference>
<evidence type="ECO:0000256" key="1">
    <source>
        <dbReference type="SAM" id="SignalP"/>
    </source>
</evidence>
<feature type="signal peptide" evidence="1">
    <location>
        <begin position="1"/>
        <end position="22"/>
    </location>
</feature>
<gene>
    <name evidence="2" type="ORF">CHU95_06865</name>
</gene>
<dbReference type="RefSeq" id="WP_094455036.1">
    <property type="nucleotide sequence ID" value="NZ_NOXU01000024.1"/>
</dbReference>
<protein>
    <submittedName>
        <fullName evidence="2">Uncharacterized protein</fullName>
    </submittedName>
</protein>
<feature type="chain" id="PRO_5013101280" evidence="1">
    <location>
        <begin position="23"/>
        <end position="271"/>
    </location>
</feature>
<keyword evidence="1" id="KW-0732">Signal</keyword>
<name>A0A255Z3F4_9PROT</name>
<dbReference type="EMBL" id="NOXU01000024">
    <property type="protein sequence ID" value="OYQ35969.1"/>
    <property type="molecule type" value="Genomic_DNA"/>
</dbReference>
<comment type="caution">
    <text evidence="2">The sequence shown here is derived from an EMBL/GenBank/DDBJ whole genome shotgun (WGS) entry which is preliminary data.</text>
</comment>
<dbReference type="OrthoDB" id="7376047at2"/>
<keyword evidence="3" id="KW-1185">Reference proteome</keyword>
<accession>A0A255Z3F4</accession>
<dbReference type="AlphaFoldDB" id="A0A255Z3F4"/>
<proteinExistence type="predicted"/>
<organism evidence="2 3">
    <name type="scientific">Niveispirillum lacus</name>
    <dbReference type="NCBI Taxonomy" id="1981099"/>
    <lineage>
        <taxon>Bacteria</taxon>
        <taxon>Pseudomonadati</taxon>
        <taxon>Pseudomonadota</taxon>
        <taxon>Alphaproteobacteria</taxon>
        <taxon>Rhodospirillales</taxon>
        <taxon>Azospirillaceae</taxon>
        <taxon>Niveispirillum</taxon>
    </lineage>
</organism>
<evidence type="ECO:0000313" key="3">
    <source>
        <dbReference type="Proteomes" id="UP000216998"/>
    </source>
</evidence>